<evidence type="ECO:0000259" key="10">
    <source>
        <dbReference type="Pfam" id="PF02463"/>
    </source>
</evidence>
<proteinExistence type="inferred from homology"/>
<protein>
    <recommendedName>
        <fullName evidence="3 9">DNA repair protein RecN</fullName>
    </recommendedName>
    <alternativeName>
        <fullName evidence="8 9">Recombination protein N</fullName>
    </alternativeName>
</protein>
<dbReference type="GO" id="GO:0006310">
    <property type="term" value="P:DNA recombination"/>
    <property type="evidence" value="ECO:0007669"/>
    <property type="project" value="InterPro"/>
</dbReference>
<reference evidence="11" key="1">
    <citation type="journal article" date="2021" name="ISME J.">
        <title>Genomic evolution of the class Acidithiobacillia: deep-branching Proteobacteria living in extreme acidic conditions.</title>
        <authorList>
            <person name="Moya-Beltran A."/>
            <person name="Beard S."/>
            <person name="Rojas-Villalobos C."/>
            <person name="Issotta F."/>
            <person name="Gallardo Y."/>
            <person name="Ulloa R."/>
            <person name="Giaveno A."/>
            <person name="Degli Esposti M."/>
            <person name="Johnson D.B."/>
            <person name="Quatrini R."/>
        </authorList>
    </citation>
    <scope>NUCLEOTIDE SEQUENCE</scope>
    <source>
        <strain evidence="11">VAN18-1</strain>
    </source>
</reference>
<comment type="caution">
    <text evidence="11">The sequence shown here is derived from an EMBL/GenBank/DDBJ whole genome shotgun (WGS) entry which is preliminary data.</text>
</comment>
<keyword evidence="12" id="KW-1185">Reference proteome</keyword>
<dbReference type="InterPro" id="IPR027417">
    <property type="entry name" value="P-loop_NTPase"/>
</dbReference>
<dbReference type="CDD" id="cd03241">
    <property type="entry name" value="ABC_RecN"/>
    <property type="match status" value="2"/>
</dbReference>
<evidence type="ECO:0000256" key="2">
    <source>
        <dbReference type="ARBA" id="ARBA00009441"/>
    </source>
</evidence>
<evidence type="ECO:0000313" key="12">
    <source>
        <dbReference type="Proteomes" id="UP001197378"/>
    </source>
</evidence>
<evidence type="ECO:0000256" key="5">
    <source>
        <dbReference type="ARBA" id="ARBA00022763"/>
    </source>
</evidence>
<dbReference type="Pfam" id="PF02463">
    <property type="entry name" value="SMC_N"/>
    <property type="match status" value="1"/>
</dbReference>
<name>A0AAE2YMF6_9PROT</name>
<feature type="domain" description="RecF/RecN/SMC N-terminal" evidence="10">
    <location>
        <begin position="4"/>
        <end position="505"/>
    </location>
</feature>
<dbReference type="FunFam" id="3.40.50.300:FF:000356">
    <property type="entry name" value="DNA repair protein RecN"/>
    <property type="match status" value="1"/>
</dbReference>
<dbReference type="GO" id="GO:0006281">
    <property type="term" value="P:DNA repair"/>
    <property type="evidence" value="ECO:0007669"/>
    <property type="project" value="UniProtKB-KW"/>
</dbReference>
<dbReference type="NCBIfam" id="TIGR00634">
    <property type="entry name" value="recN"/>
    <property type="match status" value="1"/>
</dbReference>
<keyword evidence="7 9" id="KW-0234">DNA repair</keyword>
<dbReference type="PIRSF" id="PIRSF003128">
    <property type="entry name" value="RecN"/>
    <property type="match status" value="1"/>
</dbReference>
<sequence length="565" mass="62542">MLLDLQIRDFALIRNLDIEFQRGLTVLTGETGAGKSILIDAIALLLGDKGSPQMVRHGAEQAEIIGSFSANLASAAWLDEQELAAEDDTLILRRVLPVQGRSRLFLNGRAISSQQARDLGAFLLDILGQHAHLQLLKPERQLTLLDRFANGDALRAAVAVSWQQWRAAQREWDRLTQNQAQDAAQREWRQFLSQELQQARLRPGEWEELQEEEQRLMAVEQIRAGVDLALRALDEDDGALLRLAEAQRGLNQSAQKDPRLEDSLQLLDAATIQASEVVEGLRGYLHHLEAEPERLDEIARRLQELQDLQRKHRCDMTGLFALREQLAAEFAAEDSGKDPLAHAAEILEKSRRSYLQQAEALSANRQEAAPRLALALQEQVRSLGMQHAVVELRLDTQTAEKSWTNAGMDRVEFWISVNPGHPAQPLAQVASGGELARISLALQVLLKLEEVETLIFDEVDVGVGGAVAERIGRLLRQLGATHQVLCVTHLPQVAAHGHQHLHVEKSVADGQTESRLRLLQSAERGDEIARMLGGSEIDASLQNAAQKLLQDAARSSGSPQGTQRG</sequence>
<evidence type="ECO:0000313" key="11">
    <source>
        <dbReference type="EMBL" id="MBU2786690.1"/>
    </source>
</evidence>
<evidence type="ECO:0000256" key="3">
    <source>
        <dbReference type="ARBA" id="ARBA00021315"/>
    </source>
</evidence>
<dbReference type="NCBIfam" id="NF008121">
    <property type="entry name" value="PRK10869.1"/>
    <property type="match status" value="1"/>
</dbReference>
<dbReference type="GO" id="GO:0043590">
    <property type="term" value="C:bacterial nucleoid"/>
    <property type="evidence" value="ECO:0007669"/>
    <property type="project" value="TreeGrafter"/>
</dbReference>
<dbReference type="PANTHER" id="PTHR11059:SF0">
    <property type="entry name" value="DNA REPAIR PROTEIN RECN"/>
    <property type="match status" value="1"/>
</dbReference>
<dbReference type="Proteomes" id="UP001197378">
    <property type="component" value="Unassembled WGS sequence"/>
</dbReference>
<evidence type="ECO:0000256" key="4">
    <source>
        <dbReference type="ARBA" id="ARBA00022741"/>
    </source>
</evidence>
<dbReference type="Gene3D" id="3.40.50.300">
    <property type="entry name" value="P-loop containing nucleotide triphosphate hydrolases"/>
    <property type="match status" value="2"/>
</dbReference>
<keyword evidence="4" id="KW-0547">Nucleotide-binding</keyword>
<keyword evidence="5 9" id="KW-0227">DNA damage</keyword>
<dbReference type="GO" id="GO:0009432">
    <property type="term" value="P:SOS response"/>
    <property type="evidence" value="ECO:0007669"/>
    <property type="project" value="TreeGrafter"/>
</dbReference>
<evidence type="ECO:0000256" key="1">
    <source>
        <dbReference type="ARBA" id="ARBA00003618"/>
    </source>
</evidence>
<accession>A0AAE2YMF6</accession>
<dbReference type="InterPro" id="IPR004604">
    <property type="entry name" value="DNA_recomb/repair_RecN"/>
</dbReference>
<comment type="similarity">
    <text evidence="2 9">Belongs to the RecN family.</text>
</comment>
<dbReference type="FunFam" id="3.40.50.300:FF:000319">
    <property type="entry name" value="DNA repair protein RecN"/>
    <property type="match status" value="1"/>
</dbReference>
<comment type="function">
    <text evidence="1 9">May be involved in recombinational repair of damaged DNA.</text>
</comment>
<evidence type="ECO:0000256" key="7">
    <source>
        <dbReference type="ARBA" id="ARBA00023204"/>
    </source>
</evidence>
<organism evidence="11 12">
    <name type="scientific">Igneacidithiobacillus copahuensis</name>
    <dbReference type="NCBI Taxonomy" id="2724909"/>
    <lineage>
        <taxon>Bacteria</taxon>
        <taxon>Pseudomonadati</taxon>
        <taxon>Pseudomonadota</taxon>
        <taxon>Acidithiobacillia</taxon>
        <taxon>Acidithiobacillales</taxon>
        <taxon>Acidithiobacillaceae</taxon>
        <taxon>Igneacidithiobacillus</taxon>
    </lineage>
</organism>
<dbReference type="RefSeq" id="WP_215871304.1">
    <property type="nucleotide sequence ID" value="NZ_JAAXYO010000012.1"/>
</dbReference>
<dbReference type="AlphaFoldDB" id="A0AAE2YMF6"/>
<dbReference type="InterPro" id="IPR003395">
    <property type="entry name" value="RecF/RecN/SMC_N"/>
</dbReference>
<dbReference type="GO" id="GO:0005524">
    <property type="term" value="F:ATP binding"/>
    <property type="evidence" value="ECO:0007669"/>
    <property type="project" value="UniProtKB-KW"/>
</dbReference>
<dbReference type="EMBL" id="JAAXYO010000012">
    <property type="protein sequence ID" value="MBU2786690.1"/>
    <property type="molecule type" value="Genomic_DNA"/>
</dbReference>
<dbReference type="PANTHER" id="PTHR11059">
    <property type="entry name" value="DNA REPAIR PROTEIN RECN"/>
    <property type="match status" value="1"/>
</dbReference>
<dbReference type="SUPFAM" id="SSF52540">
    <property type="entry name" value="P-loop containing nucleoside triphosphate hydrolases"/>
    <property type="match status" value="1"/>
</dbReference>
<gene>
    <name evidence="11" type="primary">recN</name>
    <name evidence="11" type="ORF">HFQ13_00405</name>
</gene>
<evidence type="ECO:0000256" key="8">
    <source>
        <dbReference type="ARBA" id="ARBA00033408"/>
    </source>
</evidence>
<keyword evidence="6" id="KW-0067">ATP-binding</keyword>
<evidence type="ECO:0000256" key="9">
    <source>
        <dbReference type="PIRNR" id="PIRNR003128"/>
    </source>
</evidence>
<evidence type="ECO:0000256" key="6">
    <source>
        <dbReference type="ARBA" id="ARBA00022840"/>
    </source>
</evidence>